<organism evidence="1">
    <name type="scientific">marine sediment metagenome</name>
    <dbReference type="NCBI Taxonomy" id="412755"/>
    <lineage>
        <taxon>unclassified sequences</taxon>
        <taxon>metagenomes</taxon>
        <taxon>ecological metagenomes</taxon>
    </lineage>
</organism>
<comment type="caution">
    <text evidence="1">The sequence shown here is derived from an EMBL/GenBank/DDBJ whole genome shotgun (WGS) entry which is preliminary data.</text>
</comment>
<protein>
    <submittedName>
        <fullName evidence="1">Uncharacterized protein</fullName>
    </submittedName>
</protein>
<reference evidence="1" key="1">
    <citation type="journal article" date="2015" name="Nature">
        <title>Complex archaea that bridge the gap between prokaryotes and eukaryotes.</title>
        <authorList>
            <person name="Spang A."/>
            <person name="Saw J.H."/>
            <person name="Jorgensen S.L."/>
            <person name="Zaremba-Niedzwiedzka K."/>
            <person name="Martijn J."/>
            <person name="Lind A.E."/>
            <person name="van Eijk R."/>
            <person name="Schleper C."/>
            <person name="Guy L."/>
            <person name="Ettema T.J."/>
        </authorList>
    </citation>
    <scope>NUCLEOTIDE SEQUENCE</scope>
</reference>
<proteinExistence type="predicted"/>
<dbReference type="AlphaFoldDB" id="A0A0F9ALD0"/>
<name>A0A0F9ALD0_9ZZZZ</name>
<gene>
    <name evidence="1" type="ORF">LCGC14_2898310</name>
</gene>
<dbReference type="EMBL" id="LAZR01056988">
    <property type="protein sequence ID" value="KKK72996.1"/>
    <property type="molecule type" value="Genomic_DNA"/>
</dbReference>
<accession>A0A0F9ALD0</accession>
<sequence>MADLISGSAVDLACPIDDTEYETKEFSSIKEAREWYDDYSLGSDSKMKWWYGTGMHPLWLCPKKDDDKRV</sequence>
<evidence type="ECO:0000313" key="1">
    <source>
        <dbReference type="EMBL" id="KKK72996.1"/>
    </source>
</evidence>